<dbReference type="RefSeq" id="WP_204595907.1">
    <property type="nucleotide sequence ID" value="NZ_JAFBDA010000019.1"/>
</dbReference>
<dbReference type="InterPro" id="IPR024529">
    <property type="entry name" value="ECF_trnsprt_substrate-spec"/>
</dbReference>
<gene>
    <name evidence="10" type="ORF">K5V21_10045</name>
</gene>
<evidence type="ECO:0000313" key="10">
    <source>
        <dbReference type="EMBL" id="MBY0755796.1"/>
    </source>
</evidence>
<evidence type="ECO:0000256" key="9">
    <source>
        <dbReference type="SAM" id="Phobius"/>
    </source>
</evidence>
<dbReference type="InterPro" id="IPR025720">
    <property type="entry name" value="RibU"/>
</dbReference>
<evidence type="ECO:0000256" key="1">
    <source>
        <dbReference type="ARBA" id="ARBA00004651"/>
    </source>
</evidence>
<feature type="transmembrane region" description="Helical" evidence="9">
    <location>
        <begin position="143"/>
        <end position="170"/>
    </location>
</feature>
<evidence type="ECO:0000256" key="6">
    <source>
        <dbReference type="ARBA" id="ARBA00022989"/>
    </source>
</evidence>
<dbReference type="PIRSF" id="PIRSF037778">
    <property type="entry name" value="UCP037778_transp_RibU"/>
    <property type="match status" value="1"/>
</dbReference>
<proteinExistence type="inferred from homology"/>
<keyword evidence="7 8" id="KW-0472">Membrane</keyword>
<dbReference type="PANTHER" id="PTHR38438">
    <property type="entry name" value="RIBOFLAVIN TRANSPORTER RIBU"/>
    <property type="match status" value="1"/>
</dbReference>
<comment type="caution">
    <text evidence="10">The sequence shown here is derived from an EMBL/GenBank/DDBJ whole genome shotgun (WGS) entry which is preliminary data.</text>
</comment>
<dbReference type="Proteomes" id="UP001299068">
    <property type="component" value="Unassembled WGS sequence"/>
</dbReference>
<name>A0ABS7KYA6_CLOSR</name>
<keyword evidence="3 8" id="KW-0813">Transport</keyword>
<comment type="function">
    <text evidence="8">Probably a riboflavin-binding protein that interacts with the energy-coupling factor (ECF) ABC-transporter complex.</text>
</comment>
<keyword evidence="4 8" id="KW-1003">Cell membrane</keyword>
<dbReference type="EMBL" id="JAIKTU010000007">
    <property type="protein sequence ID" value="MBY0755796.1"/>
    <property type="molecule type" value="Genomic_DNA"/>
</dbReference>
<evidence type="ECO:0000256" key="8">
    <source>
        <dbReference type="PIRNR" id="PIRNR037778"/>
    </source>
</evidence>
<feature type="transmembrane region" description="Helical" evidence="9">
    <location>
        <begin position="106"/>
        <end position="131"/>
    </location>
</feature>
<dbReference type="Gene3D" id="1.10.1760.20">
    <property type="match status" value="1"/>
</dbReference>
<organism evidence="10 11">
    <name type="scientific">Clostridium sardiniense</name>
    <name type="common">Clostridium absonum</name>
    <dbReference type="NCBI Taxonomy" id="29369"/>
    <lineage>
        <taxon>Bacteria</taxon>
        <taxon>Bacillati</taxon>
        <taxon>Bacillota</taxon>
        <taxon>Clostridia</taxon>
        <taxon>Eubacteriales</taxon>
        <taxon>Clostridiaceae</taxon>
        <taxon>Clostridium</taxon>
    </lineage>
</organism>
<evidence type="ECO:0000256" key="3">
    <source>
        <dbReference type="ARBA" id="ARBA00022448"/>
    </source>
</evidence>
<evidence type="ECO:0000256" key="4">
    <source>
        <dbReference type="ARBA" id="ARBA00022475"/>
    </source>
</evidence>
<accession>A0ABS7KYA6</accession>
<dbReference type="Pfam" id="PF12822">
    <property type="entry name" value="ECF_trnsprt"/>
    <property type="match status" value="1"/>
</dbReference>
<sequence length="198" mass="21320">MTSNLNKMVKISLLTGIAFILMFIEFPIIPIFPWLKMDISDVPALMGAFAFGPLAGVLIEFLKVTMNFLLSGSSTGGVGEVANFIIGASFVAPAAFIYWKNKSKKSALLGMIFGIIIMEVVAIIANVYFLLPVYGMNMAPAELMQYVTVGLLPFNGIKGIVISVLTYAIYKKVSVSIFKVEPNFGSNSIGSNSKGKIA</sequence>
<evidence type="ECO:0000256" key="7">
    <source>
        <dbReference type="ARBA" id="ARBA00023136"/>
    </source>
</evidence>
<reference evidence="10 11" key="1">
    <citation type="journal article" date="2021" name="Cell Host Microbe">
        <title>in vivo commensal control of Clostridioides difficile virulence.</title>
        <authorList>
            <person name="Girinathan B.P."/>
            <person name="Dibenedetto N."/>
            <person name="Worley J.N."/>
            <person name="Peltier J."/>
            <person name="Arrieta-Ortiz M.L."/>
            <person name="Rupa Christinal Immanuel S."/>
            <person name="Lavin R."/>
            <person name="Delaney M.L."/>
            <person name="Cummins C."/>
            <person name="Hoffmann M."/>
            <person name="Luo Y."/>
            <person name="Gonzalez-Escalona N."/>
            <person name="Allard M."/>
            <person name="Onderdonk A.B."/>
            <person name="Gerber G.K."/>
            <person name="Sonenshein A.L."/>
            <person name="Baliga N."/>
            <person name="Dupuy B."/>
            <person name="Bry L."/>
        </authorList>
    </citation>
    <scope>NUCLEOTIDE SEQUENCE [LARGE SCALE GENOMIC DNA]</scope>
    <source>
        <strain evidence="10 11">DSM 599</strain>
    </source>
</reference>
<feature type="transmembrane region" description="Helical" evidence="9">
    <location>
        <begin position="81"/>
        <end position="99"/>
    </location>
</feature>
<protein>
    <recommendedName>
        <fullName evidence="8">Riboflavin transporter</fullName>
    </recommendedName>
</protein>
<evidence type="ECO:0000256" key="2">
    <source>
        <dbReference type="ARBA" id="ARBA00005540"/>
    </source>
</evidence>
<keyword evidence="5 9" id="KW-0812">Transmembrane</keyword>
<comment type="similarity">
    <text evidence="2 8">Belongs to the prokaryotic riboflavin transporter (P-RFT) (TC 2.A.87) family.</text>
</comment>
<keyword evidence="11" id="KW-1185">Reference proteome</keyword>
<comment type="subcellular location">
    <subcellularLocation>
        <location evidence="1">Cell membrane</location>
        <topology evidence="1">Multi-pass membrane protein</topology>
    </subcellularLocation>
</comment>
<dbReference type="PANTHER" id="PTHR38438:SF1">
    <property type="entry name" value="RIBOFLAVIN TRANSPORTER RIBU"/>
    <property type="match status" value="1"/>
</dbReference>
<keyword evidence="6 9" id="KW-1133">Transmembrane helix</keyword>
<evidence type="ECO:0000256" key="5">
    <source>
        <dbReference type="ARBA" id="ARBA00022692"/>
    </source>
</evidence>
<feature type="transmembrane region" description="Helical" evidence="9">
    <location>
        <begin position="42"/>
        <end position="61"/>
    </location>
</feature>
<feature type="transmembrane region" description="Helical" evidence="9">
    <location>
        <begin position="12"/>
        <end position="35"/>
    </location>
</feature>
<evidence type="ECO:0000313" key="11">
    <source>
        <dbReference type="Proteomes" id="UP001299068"/>
    </source>
</evidence>